<name>X1A5K7_9ZZZZ</name>
<dbReference type="AlphaFoldDB" id="X1A5K7"/>
<reference evidence="1" key="1">
    <citation type="journal article" date="2014" name="Front. Microbiol.">
        <title>High frequency of phylogenetically diverse reductive dehalogenase-homologous genes in deep subseafloor sedimentary metagenomes.</title>
        <authorList>
            <person name="Kawai M."/>
            <person name="Futagami T."/>
            <person name="Toyoda A."/>
            <person name="Takaki Y."/>
            <person name="Nishi S."/>
            <person name="Hori S."/>
            <person name="Arai W."/>
            <person name="Tsubouchi T."/>
            <person name="Morono Y."/>
            <person name="Uchiyama I."/>
            <person name="Ito T."/>
            <person name="Fujiyama A."/>
            <person name="Inagaki F."/>
            <person name="Takami H."/>
        </authorList>
    </citation>
    <scope>NUCLEOTIDE SEQUENCE</scope>
    <source>
        <strain evidence="1">Expedition CK06-06</strain>
    </source>
</reference>
<protein>
    <submittedName>
        <fullName evidence="1">Uncharacterized protein</fullName>
    </submittedName>
</protein>
<sequence length="68" mass="7665">MAKKTTISTIADALRCARKVKQGKSCTMQELKSTVLLLETGMKSAQRGVKEARDRTDFLERLLNRQLP</sequence>
<organism evidence="1">
    <name type="scientific">marine sediment metagenome</name>
    <dbReference type="NCBI Taxonomy" id="412755"/>
    <lineage>
        <taxon>unclassified sequences</taxon>
        <taxon>metagenomes</taxon>
        <taxon>ecological metagenomes</taxon>
    </lineage>
</organism>
<dbReference type="EMBL" id="BART01005945">
    <property type="protein sequence ID" value="GAG55471.1"/>
    <property type="molecule type" value="Genomic_DNA"/>
</dbReference>
<evidence type="ECO:0000313" key="1">
    <source>
        <dbReference type="EMBL" id="GAG55471.1"/>
    </source>
</evidence>
<gene>
    <name evidence="1" type="ORF">S01H4_13495</name>
</gene>
<proteinExistence type="predicted"/>
<comment type="caution">
    <text evidence="1">The sequence shown here is derived from an EMBL/GenBank/DDBJ whole genome shotgun (WGS) entry which is preliminary data.</text>
</comment>
<accession>X1A5K7</accession>